<name>A0A9X3YAW7_9ENTR</name>
<dbReference type="Proteomes" id="UP001149314">
    <property type="component" value="Unassembled WGS sequence"/>
</dbReference>
<gene>
    <name evidence="1" type="ORF">OEZ79_10590</name>
</gene>
<organism evidence="1 2">
    <name type="scientific">Leclercia adecarboxylata</name>
    <dbReference type="NCBI Taxonomy" id="83655"/>
    <lineage>
        <taxon>Bacteria</taxon>
        <taxon>Pseudomonadati</taxon>
        <taxon>Pseudomonadota</taxon>
        <taxon>Gammaproteobacteria</taxon>
        <taxon>Enterobacterales</taxon>
        <taxon>Enterobacteriaceae</taxon>
        <taxon>Leclercia</taxon>
    </lineage>
</organism>
<evidence type="ECO:0000313" key="2">
    <source>
        <dbReference type="Proteomes" id="UP001149314"/>
    </source>
</evidence>
<dbReference type="AlphaFoldDB" id="A0A9X3YAW7"/>
<comment type="caution">
    <text evidence="1">The sequence shown here is derived from an EMBL/GenBank/DDBJ whole genome shotgun (WGS) entry which is preliminary data.</text>
</comment>
<dbReference type="EMBL" id="JAOURS010000008">
    <property type="protein sequence ID" value="MDC6638684.1"/>
    <property type="molecule type" value="Genomic_DNA"/>
</dbReference>
<sequence>MAKICFITHSDDLVRLKIAEAFRKAGQGAGTRREGILTLSEPIEHAAMTAAKICLNTPSDDLVRLKIAEAFP</sequence>
<proteinExistence type="predicted"/>
<evidence type="ECO:0000313" key="1">
    <source>
        <dbReference type="EMBL" id="MDC6638684.1"/>
    </source>
</evidence>
<dbReference type="RefSeq" id="WP_147320637.1">
    <property type="nucleotide sequence ID" value="NZ_CBCXZU010000011.1"/>
</dbReference>
<accession>A0A9X3YAW7</accession>
<protein>
    <submittedName>
        <fullName evidence="1">Uncharacterized protein</fullName>
    </submittedName>
</protein>
<reference evidence="1" key="1">
    <citation type="journal article" date="2023" name="Genes Genomics">
        <title>Genomic insights of Leclercia adecarboxylata strains linked to an outbreak in public hospitals in Mexico.</title>
        <authorList>
            <person name="Barrios-Villa E."/>
            <person name="Pacheco-Flores B."/>
            <person name="Lozano-Zarain P."/>
            <person name="Del Campo-Ortega R."/>
            <person name="de Jesus Ascencio-Montiel I."/>
            <person name="Gonzalez-Leon M."/>
            <person name="Camorlinga-Ponce M."/>
            <person name="Gaytan Cervantes F.J."/>
            <person name="Gonzalez Torres C."/>
            <person name="Aguilar E."/>
            <person name="Gonzalez Ibarra J."/>
            <person name="Torres Lopez F.J."/>
            <person name="Rosas-Vargas H."/>
            <person name="Gonzalez-Bonilla C.R."/>
            <person name="Del Carmen Rocha-Gracia R."/>
        </authorList>
    </citation>
    <scope>NUCLEOTIDE SEQUENCE</scope>
    <source>
        <strain evidence="1">Lac40</strain>
    </source>
</reference>